<organism evidence="1 2">
    <name type="scientific">Microbacterium dauci</name>
    <dbReference type="NCBI Taxonomy" id="3048008"/>
    <lineage>
        <taxon>Bacteria</taxon>
        <taxon>Bacillati</taxon>
        <taxon>Actinomycetota</taxon>
        <taxon>Actinomycetes</taxon>
        <taxon>Micrococcales</taxon>
        <taxon>Microbacteriaceae</taxon>
        <taxon>Microbacterium</taxon>
    </lineage>
</organism>
<keyword evidence="2" id="KW-1185">Reference proteome</keyword>
<keyword evidence="1" id="KW-0547">Nucleotide-binding</keyword>
<comment type="caution">
    <text evidence="1">The sequence shown here is derived from an EMBL/GenBank/DDBJ whole genome shotgun (WGS) entry which is preliminary data.</text>
</comment>
<dbReference type="InterPro" id="IPR036890">
    <property type="entry name" value="HATPase_C_sf"/>
</dbReference>
<dbReference type="SUPFAM" id="SSF55874">
    <property type="entry name" value="ATPase domain of HSP90 chaperone/DNA topoisomerase II/histidine kinase"/>
    <property type="match status" value="1"/>
</dbReference>
<dbReference type="GO" id="GO:0005524">
    <property type="term" value="F:ATP binding"/>
    <property type="evidence" value="ECO:0007669"/>
    <property type="project" value="UniProtKB-KW"/>
</dbReference>
<gene>
    <name evidence="1" type="ORF">QNI14_02875</name>
</gene>
<keyword evidence="1" id="KW-0067">ATP-binding</keyword>
<reference evidence="1 2" key="1">
    <citation type="submission" date="2023-05" db="EMBL/GenBank/DDBJ databases">
        <title>Microbacterium dauci sp.nov., Isolated from Carrot Rhizosphere Soil.</title>
        <authorList>
            <person name="Xiao Z."/>
            <person name="Zheng J."/>
        </authorList>
    </citation>
    <scope>NUCLEOTIDE SEQUENCE [LARGE SCALE GENOMIC DNA]</scope>
    <source>
        <strain evidence="1 2">LX3-4</strain>
    </source>
</reference>
<sequence length="509" mass="56478">MSADVRVTRVRQTAPDPSIARAVGRHHTFETAIADLVDNSLDAGATRVLIRFLEKDGAVTGLQVIDDGRGMDSDQIDAAMEYARRRTYDSADQGHFGLGLKAASLSQANRLNVYSRRYGALPAGRTIDADDPTRIGDLDHDDVTGVLGGLRIDFPLTNGTVVEWEGPRTFLSSRDQRDRSDWLEQRIAALKTHLGIVFHRQIQSGSIALAIDVFDAFYGESGAPRRVTALDPFGYRRLPNDRFPAALCYSIDGSSGVAEAHVWPASQAGLPEFRLGGRPGGLAQGFYFYRNNRLLQMGGWNTLAVDRPELEYVRISVDIDGSLAGHVTINPEKAGLELDADAKSALLDARLATDDTPLRSFLAEAEMLRRDSRRYEKRPVELVQPARGMSASMRIAFDESVERADADPFDIRWRVDPTESPVHIDLEQRTIWLNSAYRALLTGVDGADNEDAPLLKTLLAIIYSRYFEGSYLGSREKAELQAWDQLLTAAVREESARQEKEIRDDDAER</sequence>
<accession>A0ABT6ZB62</accession>
<protein>
    <submittedName>
        <fullName evidence="1">ATP-binding protein</fullName>
    </submittedName>
</protein>
<dbReference type="Pfam" id="PF13589">
    <property type="entry name" value="HATPase_c_3"/>
    <property type="match status" value="1"/>
</dbReference>
<evidence type="ECO:0000313" key="2">
    <source>
        <dbReference type="Proteomes" id="UP001321481"/>
    </source>
</evidence>
<name>A0ABT6ZB62_9MICO</name>
<evidence type="ECO:0000313" key="1">
    <source>
        <dbReference type="EMBL" id="MDJ1113392.1"/>
    </source>
</evidence>
<proteinExistence type="predicted"/>
<dbReference type="Gene3D" id="3.30.565.10">
    <property type="entry name" value="Histidine kinase-like ATPase, C-terminal domain"/>
    <property type="match status" value="1"/>
</dbReference>
<dbReference type="Proteomes" id="UP001321481">
    <property type="component" value="Unassembled WGS sequence"/>
</dbReference>
<dbReference type="RefSeq" id="WP_283714685.1">
    <property type="nucleotide sequence ID" value="NZ_JASJND010000001.1"/>
</dbReference>
<dbReference type="EMBL" id="JASJND010000001">
    <property type="protein sequence ID" value="MDJ1113392.1"/>
    <property type="molecule type" value="Genomic_DNA"/>
</dbReference>